<organism evidence="1">
    <name type="scientific">uncultured Desulfovibrio sp</name>
    <dbReference type="NCBI Taxonomy" id="167968"/>
    <lineage>
        <taxon>Bacteria</taxon>
        <taxon>Pseudomonadati</taxon>
        <taxon>Thermodesulfobacteriota</taxon>
        <taxon>Desulfovibrionia</taxon>
        <taxon>Desulfovibrionales</taxon>
        <taxon>Desulfovibrionaceae</taxon>
        <taxon>Desulfovibrio</taxon>
        <taxon>environmental samples</taxon>
    </lineage>
</organism>
<accession>A0A212JTX5</accession>
<evidence type="ECO:0000313" key="1">
    <source>
        <dbReference type="EMBL" id="SBW02911.1"/>
    </source>
</evidence>
<dbReference type="AlphaFoldDB" id="A0A212JTX5"/>
<gene>
    <name evidence="1" type="ORF">KM92DES2_11724</name>
</gene>
<dbReference type="RefSeq" id="WP_215647504.1">
    <property type="nucleotide sequence ID" value="NZ_LT598928.1"/>
</dbReference>
<name>A0A212JTX5_9BACT</name>
<protein>
    <submittedName>
        <fullName evidence="1">Uncharacterized protein</fullName>
    </submittedName>
</protein>
<sequence length="134" mass="15376">MQDNPQLQYITDIKGNISSVIIPWPLWEKMEPKVRSILAADAKPQELEQTAGPLESFEELMKFWDFKYPYSPSVTCPHCAASTEDWRNDPQRPFILTNANIGGLLVFHCRACGTTIRQKHFHKHVAVEHSTPKE</sequence>
<proteinExistence type="predicted"/>
<reference evidence="1" key="1">
    <citation type="submission" date="2016-04" db="EMBL/GenBank/DDBJ databases">
        <authorList>
            <person name="Evans L.H."/>
            <person name="Alamgir A."/>
            <person name="Owens N."/>
            <person name="Weber N.D."/>
            <person name="Virtaneva K."/>
            <person name="Barbian K."/>
            <person name="Babar A."/>
            <person name="Rosenke K."/>
        </authorList>
    </citation>
    <scope>NUCLEOTIDE SEQUENCE</scope>
    <source>
        <strain evidence="1">92-2</strain>
    </source>
</reference>
<dbReference type="EMBL" id="FLUP01000001">
    <property type="protein sequence ID" value="SBW02911.1"/>
    <property type="molecule type" value="Genomic_DNA"/>
</dbReference>